<evidence type="ECO:0000313" key="1">
    <source>
        <dbReference type="EMBL" id="MDC0748967.1"/>
    </source>
</evidence>
<dbReference type="EMBL" id="JAQNDO010000001">
    <property type="protein sequence ID" value="MDC0748967.1"/>
    <property type="molecule type" value="Genomic_DNA"/>
</dbReference>
<protein>
    <submittedName>
        <fullName evidence="1">Uncharacterized protein</fullName>
    </submittedName>
</protein>
<evidence type="ECO:0000313" key="2">
    <source>
        <dbReference type="Proteomes" id="UP001221411"/>
    </source>
</evidence>
<name>A0ABT5F4E5_9BACT</name>
<organism evidence="1 2">
    <name type="scientific">Polyangium mundeleinium</name>
    <dbReference type="NCBI Taxonomy" id="2995306"/>
    <lineage>
        <taxon>Bacteria</taxon>
        <taxon>Pseudomonadati</taxon>
        <taxon>Myxococcota</taxon>
        <taxon>Polyangia</taxon>
        <taxon>Polyangiales</taxon>
        <taxon>Polyangiaceae</taxon>
        <taxon>Polyangium</taxon>
    </lineage>
</organism>
<dbReference type="RefSeq" id="WP_271928302.1">
    <property type="nucleotide sequence ID" value="NZ_JAQNDO010000001.1"/>
</dbReference>
<dbReference type="Proteomes" id="UP001221411">
    <property type="component" value="Unassembled WGS sequence"/>
</dbReference>
<proteinExistence type="predicted"/>
<reference evidence="1 2" key="1">
    <citation type="submission" date="2022-11" db="EMBL/GenBank/DDBJ databases">
        <title>Minimal conservation of predation-associated metabolite biosynthetic gene clusters underscores biosynthetic potential of Myxococcota including descriptions for ten novel species: Archangium lansinium sp. nov., Myxococcus landrumus sp. nov., Nannocystis bai.</title>
        <authorList>
            <person name="Ahearne A."/>
            <person name="Stevens C."/>
            <person name="Dowd S."/>
        </authorList>
    </citation>
    <scope>NUCLEOTIDE SEQUENCE [LARGE SCALE GENOMIC DNA]</scope>
    <source>
        <strain evidence="1 2">RJM3</strain>
    </source>
</reference>
<comment type="caution">
    <text evidence="1">The sequence shown here is derived from an EMBL/GenBank/DDBJ whole genome shotgun (WGS) entry which is preliminary data.</text>
</comment>
<accession>A0ABT5F4E5</accession>
<gene>
    <name evidence="1" type="ORF">POL67_47000</name>
</gene>
<keyword evidence="2" id="KW-1185">Reference proteome</keyword>
<sequence>MTNAWRTRSGQRKALGNRVYTRTSNGNIRDDMTTQEVRVDQLFSELTRASNAILLESFNRTRSYAEVVDDYRKIETEFVACMGDDEFGVLETKRRIAESIFSLARRRGPSFEVCREAWNDLVRVGFTGPLMKCMHSLMYADFCAFDEQPQEGLAVLEPLRAELEGWLEQARAAQRSTMFYEEQLEHLGDLRDELEAQRRGEHNPHRVTRTEVEAYDPGPEGEEINQVYEAIWEARRAVHKAFARSRGRGFAEIADDYRRVEAEVVVRARACDAYKPLVPKVRRYIVQDAFCAACGSEQPFEVYRDAWNEVVRLGFSDFEAQCRMTRMYAESAGVNQKPEEGLAVLEPLLVDLEQGLKAKELTRKRWLKVRAKRKPPMHEKEPPPSFYREWITSMTELRDKLEAQRKGGEPST</sequence>